<proteinExistence type="predicted"/>
<feature type="region of interest" description="Disordered" evidence="1">
    <location>
        <begin position="73"/>
        <end position="92"/>
    </location>
</feature>
<evidence type="ECO:0000256" key="1">
    <source>
        <dbReference type="SAM" id="MobiDB-lite"/>
    </source>
</evidence>
<name>A0ABR4FV91_9EURO</name>
<dbReference type="Proteomes" id="UP001610563">
    <property type="component" value="Unassembled WGS sequence"/>
</dbReference>
<comment type="caution">
    <text evidence="2">The sequence shown here is derived from an EMBL/GenBank/DDBJ whole genome shotgun (WGS) entry which is preliminary data.</text>
</comment>
<evidence type="ECO:0000313" key="3">
    <source>
        <dbReference type="Proteomes" id="UP001610563"/>
    </source>
</evidence>
<protein>
    <submittedName>
        <fullName evidence="2">Uncharacterized protein</fullName>
    </submittedName>
</protein>
<evidence type="ECO:0000313" key="2">
    <source>
        <dbReference type="EMBL" id="KAL2787173.1"/>
    </source>
</evidence>
<organism evidence="2 3">
    <name type="scientific">Aspergillus keveii</name>
    <dbReference type="NCBI Taxonomy" id="714993"/>
    <lineage>
        <taxon>Eukaryota</taxon>
        <taxon>Fungi</taxon>
        <taxon>Dikarya</taxon>
        <taxon>Ascomycota</taxon>
        <taxon>Pezizomycotina</taxon>
        <taxon>Eurotiomycetes</taxon>
        <taxon>Eurotiomycetidae</taxon>
        <taxon>Eurotiales</taxon>
        <taxon>Aspergillaceae</taxon>
        <taxon>Aspergillus</taxon>
        <taxon>Aspergillus subgen. Nidulantes</taxon>
    </lineage>
</organism>
<dbReference type="EMBL" id="JBFTWV010000102">
    <property type="protein sequence ID" value="KAL2787173.1"/>
    <property type="molecule type" value="Genomic_DNA"/>
</dbReference>
<accession>A0ABR4FV91</accession>
<reference evidence="2 3" key="1">
    <citation type="submission" date="2024-07" db="EMBL/GenBank/DDBJ databases">
        <title>Section-level genome sequencing and comparative genomics of Aspergillus sections Usti and Cavernicolus.</title>
        <authorList>
            <consortium name="Lawrence Berkeley National Laboratory"/>
            <person name="Nybo J.L."/>
            <person name="Vesth T.C."/>
            <person name="Theobald S."/>
            <person name="Frisvad J.C."/>
            <person name="Larsen T.O."/>
            <person name="Kjaerboelling I."/>
            <person name="Rothschild-Mancinelli K."/>
            <person name="Lyhne E.K."/>
            <person name="Kogle M.E."/>
            <person name="Barry K."/>
            <person name="Clum A."/>
            <person name="Na H."/>
            <person name="Ledsgaard L."/>
            <person name="Lin J."/>
            <person name="Lipzen A."/>
            <person name="Kuo A."/>
            <person name="Riley R."/>
            <person name="Mondo S."/>
            <person name="Labutti K."/>
            <person name="Haridas S."/>
            <person name="Pangalinan J."/>
            <person name="Salamov A.A."/>
            <person name="Simmons B.A."/>
            <person name="Magnuson J.K."/>
            <person name="Chen J."/>
            <person name="Drula E."/>
            <person name="Henrissat B."/>
            <person name="Wiebenga A."/>
            <person name="Lubbers R.J."/>
            <person name="Gomes A.C."/>
            <person name="Makela M.R."/>
            <person name="Stajich J."/>
            <person name="Grigoriev I.V."/>
            <person name="Mortensen U.H."/>
            <person name="De Vries R.P."/>
            <person name="Baker S.E."/>
            <person name="Andersen M.R."/>
        </authorList>
    </citation>
    <scope>NUCLEOTIDE SEQUENCE [LARGE SCALE GENOMIC DNA]</scope>
    <source>
        <strain evidence="2 3">CBS 209.92</strain>
    </source>
</reference>
<keyword evidence="3" id="KW-1185">Reference proteome</keyword>
<sequence length="157" mass="17457">MRVNDDVILESSCPSHCLYTTVHPPKQAQLANPEPQFNNREYFEASTMGSTQAELIIRARNSQPPYFGDCLRSHSSRENHHPQPGGPRDGAWHGIQNPSAGLCFCAGESFPACQCSKGHLFKMAIVGRPEWTCFSRSFLNLETTGLFAVLLPFLPLH</sequence>
<gene>
    <name evidence="2" type="ORF">BJX66DRAFT_17710</name>
</gene>